<dbReference type="Pfam" id="PF08005">
    <property type="entry name" value="PHR"/>
    <property type="match status" value="1"/>
</dbReference>
<evidence type="ECO:0000313" key="5">
    <source>
        <dbReference type="Proteomes" id="UP000694844"/>
    </source>
</evidence>
<dbReference type="KEGG" id="cvn:111127358"/>
<dbReference type="InterPro" id="IPR012983">
    <property type="entry name" value="PHR"/>
</dbReference>
<protein>
    <submittedName>
        <fullName evidence="6">BTB/POZ domain-containing protein 6-B-like</fullName>
    </submittedName>
</protein>
<organism evidence="5 6">
    <name type="scientific">Crassostrea virginica</name>
    <name type="common">Eastern oyster</name>
    <dbReference type="NCBI Taxonomy" id="6565"/>
    <lineage>
        <taxon>Eukaryota</taxon>
        <taxon>Metazoa</taxon>
        <taxon>Spiralia</taxon>
        <taxon>Lophotrochozoa</taxon>
        <taxon>Mollusca</taxon>
        <taxon>Bivalvia</taxon>
        <taxon>Autobranchia</taxon>
        <taxon>Pteriomorphia</taxon>
        <taxon>Ostreida</taxon>
        <taxon>Ostreoidea</taxon>
        <taxon>Ostreidae</taxon>
        <taxon>Crassostrea</taxon>
    </lineage>
</organism>
<dbReference type="CDD" id="cd18186">
    <property type="entry name" value="BTB_POZ_ZBTB_KLHL-like"/>
    <property type="match status" value="1"/>
</dbReference>
<proteinExistence type="predicted"/>
<sequence length="459" mass="52627">MSTSSGVGSVTAETDGKSNSDFIQSETNVSPNLKEHEDWQGDKSLVECMHHMLSNQISCDVSFFVGPEKFEVRAHRMILIARSSVFFEKLRKSSEEFRCKVNIPNIDVDTFQRFLGYLYTDEVEVDLETAIALLPVARRFKVNHLVQLCLCLLNEEVDNDNVCYLLDQAIQSHALSMRDRALEIISKSTRACLKSDSFLRVSLDALDHLLQSNELNISEQELFECSLDWAAAQCLKKKIEPTDANMRSQLGNSLYRIRFSLMPKEYFQNNLEDRNILNEEEKAEIWEVITNGRTTNKEFTFDQHLRTTTEYFRVLRFEKLDRKLREHTGYPDAIMFEATKPVWFHGVVVYGSFIEQTLNVHLEVTDADNKVIRSLGHTFESVESEAMHEILLPTPFETVPGSRYDVIVTIVGKFRHMFQGISGKSVLPFKDAEIRFFQSGNSSNGTSINEGQIPRFLLS</sequence>
<dbReference type="InterPro" id="IPR038648">
    <property type="entry name" value="PHR_sf"/>
</dbReference>
<dbReference type="GO" id="GO:0005829">
    <property type="term" value="C:cytosol"/>
    <property type="evidence" value="ECO:0007669"/>
    <property type="project" value="TreeGrafter"/>
</dbReference>
<dbReference type="Gene3D" id="2.60.120.820">
    <property type="entry name" value="PHR domain"/>
    <property type="match status" value="1"/>
</dbReference>
<evidence type="ECO:0000256" key="3">
    <source>
        <dbReference type="SAM" id="MobiDB-lite"/>
    </source>
</evidence>
<evidence type="ECO:0000256" key="1">
    <source>
        <dbReference type="ARBA" id="ARBA00004496"/>
    </source>
</evidence>
<accession>A0A8B8DKF5</accession>
<evidence type="ECO:0000259" key="4">
    <source>
        <dbReference type="PROSITE" id="PS50097"/>
    </source>
</evidence>
<keyword evidence="2" id="KW-0963">Cytoplasm</keyword>
<keyword evidence="5" id="KW-1185">Reference proteome</keyword>
<dbReference type="Gene3D" id="3.30.710.10">
    <property type="entry name" value="Potassium Channel Kv1.1, Chain A"/>
    <property type="match status" value="1"/>
</dbReference>
<dbReference type="RefSeq" id="XP_022328210.1">
    <property type="nucleotide sequence ID" value="XM_022472502.1"/>
</dbReference>
<dbReference type="Pfam" id="PF00651">
    <property type="entry name" value="BTB"/>
    <property type="match status" value="1"/>
</dbReference>
<dbReference type="InterPro" id="IPR011333">
    <property type="entry name" value="SKP1/BTB/POZ_sf"/>
</dbReference>
<dbReference type="GO" id="GO:0022008">
    <property type="term" value="P:neurogenesis"/>
    <property type="evidence" value="ECO:0007669"/>
    <property type="project" value="TreeGrafter"/>
</dbReference>
<dbReference type="SMART" id="SM00225">
    <property type="entry name" value="BTB"/>
    <property type="match status" value="1"/>
</dbReference>
<dbReference type="OrthoDB" id="45365at2759"/>
<reference evidence="6" key="1">
    <citation type="submission" date="2025-08" db="UniProtKB">
        <authorList>
            <consortium name="RefSeq"/>
        </authorList>
    </citation>
    <scope>IDENTIFICATION</scope>
    <source>
        <tissue evidence="6">Whole sample</tissue>
    </source>
</reference>
<feature type="domain" description="BTB" evidence="4">
    <location>
        <begin position="59"/>
        <end position="127"/>
    </location>
</feature>
<dbReference type="Proteomes" id="UP000694844">
    <property type="component" value="Chromosome 3"/>
</dbReference>
<dbReference type="SMART" id="SM00875">
    <property type="entry name" value="BACK"/>
    <property type="match status" value="1"/>
</dbReference>
<comment type="subcellular location">
    <subcellularLocation>
        <location evidence="1">Cytoplasm</location>
    </subcellularLocation>
</comment>
<evidence type="ECO:0000256" key="2">
    <source>
        <dbReference type="ARBA" id="ARBA00022490"/>
    </source>
</evidence>
<evidence type="ECO:0000313" key="6">
    <source>
        <dbReference type="RefSeq" id="XP_022328210.1"/>
    </source>
</evidence>
<dbReference type="Gene3D" id="1.25.40.420">
    <property type="match status" value="1"/>
</dbReference>
<dbReference type="GeneID" id="111127358"/>
<name>A0A8B8DKF5_CRAVI</name>
<feature type="region of interest" description="Disordered" evidence="3">
    <location>
        <begin position="1"/>
        <end position="25"/>
    </location>
</feature>
<dbReference type="Pfam" id="PF07707">
    <property type="entry name" value="BACK"/>
    <property type="match status" value="1"/>
</dbReference>
<dbReference type="AlphaFoldDB" id="A0A8B8DKF5"/>
<dbReference type="PROSITE" id="PS50097">
    <property type="entry name" value="BTB"/>
    <property type="match status" value="1"/>
</dbReference>
<dbReference type="PANTHER" id="PTHR45774">
    <property type="entry name" value="BTB/POZ DOMAIN-CONTAINING"/>
    <property type="match status" value="1"/>
</dbReference>
<dbReference type="SUPFAM" id="SSF54695">
    <property type="entry name" value="POZ domain"/>
    <property type="match status" value="1"/>
</dbReference>
<dbReference type="InterPro" id="IPR000210">
    <property type="entry name" value="BTB/POZ_dom"/>
</dbReference>
<dbReference type="PANTHER" id="PTHR45774:SF4">
    <property type="entry name" value="AXUNDEAD, ISOFORM F"/>
    <property type="match status" value="1"/>
</dbReference>
<dbReference type="InterPro" id="IPR011705">
    <property type="entry name" value="BACK"/>
</dbReference>
<gene>
    <name evidence="6" type="primary">LOC111127358</name>
</gene>